<keyword evidence="2" id="KW-1185">Reference proteome</keyword>
<reference evidence="1 2" key="1">
    <citation type="journal article" date="2015" name="Genome Announc.">
        <title>Genome Sequences of Oblitimonas alkaliphila gen. nov. sp. nov. (Proposed), a Novel Bacterium of the Pseudomonadaceae Family.</title>
        <authorList>
            <person name="Lauer A.C."/>
            <person name="Nicholson A.C."/>
            <person name="Humrighouse B.W."/>
            <person name="Emery B."/>
            <person name="Drobish A."/>
            <person name="Juieng P."/>
            <person name="Loparev V."/>
            <person name="McQuiston J.R."/>
        </authorList>
    </citation>
    <scope>NUCLEOTIDE SEQUENCE [LARGE SCALE GENOMIC DNA]</scope>
    <source>
        <strain evidence="1 2">E5571</strain>
    </source>
</reference>
<sequence>MGQQGSCITAQVKTGGRGWLASSKLAAKRRRATATAHRSVWCVNRPVSGLLKRGLVTVAGAVLDLHQLPSFIAQHRI</sequence>
<proteinExistence type="predicted"/>
<evidence type="ECO:0000313" key="2">
    <source>
        <dbReference type="Proteomes" id="UP000063953"/>
    </source>
</evidence>
<dbReference type="EMBL" id="CP012365">
    <property type="protein sequence ID" value="AKX58942.1"/>
    <property type="molecule type" value="Genomic_DNA"/>
</dbReference>
<organism evidence="1 2">
    <name type="scientific">Thiopseudomonas alkaliphila</name>
    <dbReference type="NCBI Taxonomy" id="1697053"/>
    <lineage>
        <taxon>Bacteria</taxon>
        <taxon>Pseudomonadati</taxon>
        <taxon>Pseudomonadota</taxon>
        <taxon>Gammaproteobacteria</taxon>
        <taxon>Pseudomonadales</taxon>
        <taxon>Pseudomonadaceae</taxon>
        <taxon>Thiopseudomonas</taxon>
    </lineage>
</organism>
<evidence type="ECO:0000313" key="1">
    <source>
        <dbReference type="EMBL" id="AKX58942.1"/>
    </source>
</evidence>
<dbReference type="AlphaFoldDB" id="A0A0K1XCN6"/>
<dbReference type="Proteomes" id="UP000063953">
    <property type="component" value="Chromosome"/>
</dbReference>
<protein>
    <submittedName>
        <fullName evidence="1">Uncharacterized protein</fullName>
    </submittedName>
</protein>
<accession>A0A0K1XCN6</accession>
<gene>
    <name evidence="1" type="ORF">AKN88_02570</name>
</gene>
<name>A0A0K1XCN6_9GAMM</name>